<evidence type="ECO:0000313" key="2">
    <source>
        <dbReference type="Proteomes" id="UP000008022"/>
    </source>
</evidence>
<name>A0A0E0QE13_ORYRU</name>
<proteinExistence type="predicted"/>
<reference evidence="2" key="1">
    <citation type="submission" date="2013-06" db="EMBL/GenBank/DDBJ databases">
        <authorList>
            <person name="Zhao Q."/>
        </authorList>
    </citation>
    <scope>NUCLEOTIDE SEQUENCE</scope>
    <source>
        <strain evidence="2">cv. W1943</strain>
    </source>
</reference>
<protein>
    <submittedName>
        <fullName evidence="1">Uncharacterized protein</fullName>
    </submittedName>
</protein>
<dbReference type="Proteomes" id="UP000008022">
    <property type="component" value="Unassembled WGS sequence"/>
</dbReference>
<keyword evidence="2" id="KW-1185">Reference proteome</keyword>
<dbReference type="AlphaFoldDB" id="A0A0E0QE13"/>
<dbReference type="Gramene" id="ORUFI08G02410.1">
    <property type="protein sequence ID" value="ORUFI08G02410.1"/>
    <property type="gene ID" value="ORUFI08G02410"/>
</dbReference>
<evidence type="ECO:0000313" key="1">
    <source>
        <dbReference type="EnsemblPlants" id="ORUFI08G02410.1"/>
    </source>
</evidence>
<accession>A0A0E0QE13</accession>
<reference evidence="1" key="2">
    <citation type="submission" date="2015-06" db="UniProtKB">
        <authorList>
            <consortium name="EnsemblPlants"/>
        </authorList>
    </citation>
    <scope>IDENTIFICATION</scope>
</reference>
<organism evidence="1 2">
    <name type="scientific">Oryza rufipogon</name>
    <name type="common">Brownbeard rice</name>
    <name type="synonym">Asian wild rice</name>
    <dbReference type="NCBI Taxonomy" id="4529"/>
    <lineage>
        <taxon>Eukaryota</taxon>
        <taxon>Viridiplantae</taxon>
        <taxon>Streptophyta</taxon>
        <taxon>Embryophyta</taxon>
        <taxon>Tracheophyta</taxon>
        <taxon>Spermatophyta</taxon>
        <taxon>Magnoliopsida</taxon>
        <taxon>Liliopsida</taxon>
        <taxon>Poales</taxon>
        <taxon>Poaceae</taxon>
        <taxon>BOP clade</taxon>
        <taxon>Oryzoideae</taxon>
        <taxon>Oryzeae</taxon>
        <taxon>Oryzinae</taxon>
        <taxon>Oryza</taxon>
    </lineage>
</organism>
<dbReference type="EnsemblPlants" id="ORUFI08G02410.1">
    <property type="protein sequence ID" value="ORUFI08G02410.1"/>
    <property type="gene ID" value="ORUFI08G02410"/>
</dbReference>
<sequence>MTPQNRKTRYNASLIFKTGGAHMSSPLLYPSSLPFRYDGSTLFAKVLGEMMTSSTRRRIDVRHPSPRHSLGTTIASYMYAFSIMEQFVTSAFFSASEDFSLLSGKVSDTTFFPGDGRGGCAGPVLVEAMCWLFREGSSSAMAIVSDVVLH</sequence>
<dbReference type="OMA" id="LVEAMCW"/>
<dbReference type="HOGENOM" id="CLU_1963251_0_0_1"/>